<dbReference type="RefSeq" id="WP_183618630.1">
    <property type="nucleotide sequence ID" value="NZ_JACIDY010000010.1"/>
</dbReference>
<dbReference type="InterPro" id="IPR027417">
    <property type="entry name" value="P-loop_NTPase"/>
</dbReference>
<keyword evidence="2" id="KW-0547">Nucleotide-binding</keyword>
<protein>
    <submittedName>
        <fullName evidence="2">Energy-coupling factor transporter ATP-binding protein EcfA2</fullName>
    </submittedName>
</protein>
<comment type="caution">
    <text evidence="2">The sequence shown here is derived from an EMBL/GenBank/DDBJ whole genome shotgun (WGS) entry which is preliminary data.</text>
</comment>
<dbReference type="GO" id="GO:0016887">
    <property type="term" value="F:ATP hydrolysis activity"/>
    <property type="evidence" value="ECO:0007669"/>
    <property type="project" value="InterPro"/>
</dbReference>
<dbReference type="Pfam" id="PF13304">
    <property type="entry name" value="AAA_21"/>
    <property type="match status" value="1"/>
</dbReference>
<proteinExistence type="predicted"/>
<dbReference type="Proteomes" id="UP000561459">
    <property type="component" value="Unassembled WGS sequence"/>
</dbReference>
<keyword evidence="3" id="KW-1185">Reference proteome</keyword>
<gene>
    <name evidence="2" type="ORF">GGR39_003246</name>
</gene>
<dbReference type="NCBIfam" id="NF045780">
    <property type="entry name" value="TrlF_fam_ATP"/>
    <property type="match status" value="1"/>
</dbReference>
<keyword evidence="2" id="KW-0067">ATP-binding</keyword>
<evidence type="ECO:0000313" key="3">
    <source>
        <dbReference type="Proteomes" id="UP000561459"/>
    </source>
</evidence>
<organism evidence="2 3">
    <name type="scientific">Novosphingobium fluoreni</name>
    <dbReference type="NCBI Taxonomy" id="1391222"/>
    <lineage>
        <taxon>Bacteria</taxon>
        <taxon>Pseudomonadati</taxon>
        <taxon>Pseudomonadota</taxon>
        <taxon>Alphaproteobacteria</taxon>
        <taxon>Sphingomonadales</taxon>
        <taxon>Sphingomonadaceae</taxon>
        <taxon>Novosphingobium</taxon>
    </lineage>
</organism>
<dbReference type="GO" id="GO:0005524">
    <property type="term" value="F:ATP binding"/>
    <property type="evidence" value="ECO:0007669"/>
    <property type="project" value="UniProtKB-KW"/>
</dbReference>
<dbReference type="InterPro" id="IPR003959">
    <property type="entry name" value="ATPase_AAA_core"/>
</dbReference>
<evidence type="ECO:0000259" key="1">
    <source>
        <dbReference type="Pfam" id="PF13304"/>
    </source>
</evidence>
<dbReference type="SUPFAM" id="SSF52540">
    <property type="entry name" value="P-loop containing nucleoside triphosphate hydrolases"/>
    <property type="match status" value="1"/>
</dbReference>
<dbReference type="AlphaFoldDB" id="A0A7W6FZQ9"/>
<dbReference type="Gene3D" id="3.40.50.300">
    <property type="entry name" value="P-loop containing nucleotide triphosphate hydrolases"/>
    <property type="match status" value="1"/>
</dbReference>
<dbReference type="InterPro" id="IPR054787">
    <property type="entry name" value="TrlF_ATPase"/>
</dbReference>
<accession>A0A7W6FZQ9</accession>
<dbReference type="EMBL" id="JACIDY010000010">
    <property type="protein sequence ID" value="MBB3941566.1"/>
    <property type="molecule type" value="Genomic_DNA"/>
</dbReference>
<name>A0A7W6FZQ9_9SPHN</name>
<evidence type="ECO:0000313" key="2">
    <source>
        <dbReference type="EMBL" id="MBB3941566.1"/>
    </source>
</evidence>
<sequence length="994" mass="109535">MLTRGSEWRRWEPHIHTPGTVLNNQFGGGGAWETYLSNIETRTPTIEALGVTDYYLTETYEQVLLHKDAGRIPNVSLIFPNIELRLSVAAKTGFVNMHLLVSPEDPDHVNEVRLLLTRLQFSAFGDVFDCTREGLVRLGRRVDAAAIDDRAALAIGATQFKVDFDQLRKVYEASEWAQANVLIAVAGAEGDGTSGIRQAADATMRQEIEKFAHIIFASSVAQREFWTGQRSVTVEELMRRYNGCKPCLHGSDAHDNATVGQPVQDRFTWIKGAVTFDALRQAYIDPAGRAFVALEPPKTAMPSQVIASVEIENAPWVSTPSIPLNAGLVAIIGARGSGKTALADMIAAGCDSVPPAVWEDEKGVSPSFLSRAKPLVGEGRVKLTRAADSVASRYLDGRDANNPFSYPSARYLSQQFVEDLCSAAGASEGLLHEIERVIFEAHPVEGREGALDFEALRGHRTHRFQLARGREVEAIGAISNRIADELEKEALLQSYDAQIKQKENLIAGYNADLAKLVVKGTEQQAQRHAALNTALQGRLTASQAYAAQRRTFVAMQDEVRRTKATKAPEILREVQSRHQNSGLSMTQWDEFLLVFKGDVDASLVGYLAWVDGEIAKIEGVPPVSPPPGVSMAPLIADDADLTAQTVAILRAEMGRLEGLISADTVVRNQYAALSKRIASENGALAALRKALEDAQGASERRKLLQVEREDAYDRLFSAVISEQQALVDLYAPLMARLAVATGTIRKLSLLVTRVVDAKSWADFAEEQLIDCRRAGPFYGRGSLVRRAEVELKPVWQTGTAADVRAAVSAFIHKYWKDLLAHAPYAPTEQEAFREWSKRFAHWVFGTDHIWVRYELAYDGIDIRKLSPGTRGIVLLLLYLALDDADDRPLIIDQPEENLDPQSVFVELVSLFINAKSKRQVIMVTHNANLVINTDADQVIVAQAGSHAAGGLPTIEYLSGGLEDAEIRRKVCDILEGGEDAFRERARRLRVRLKR</sequence>
<feature type="domain" description="ATPase AAA-type core" evidence="1">
    <location>
        <begin position="859"/>
        <end position="930"/>
    </location>
</feature>
<reference evidence="2 3" key="1">
    <citation type="submission" date="2020-08" db="EMBL/GenBank/DDBJ databases">
        <title>Genomic Encyclopedia of Type Strains, Phase IV (KMG-IV): sequencing the most valuable type-strain genomes for metagenomic binning, comparative biology and taxonomic classification.</title>
        <authorList>
            <person name="Goeker M."/>
        </authorList>
    </citation>
    <scope>NUCLEOTIDE SEQUENCE [LARGE SCALE GENOMIC DNA]</scope>
    <source>
        <strain evidence="2 3">DSM 27568</strain>
    </source>
</reference>